<reference evidence="3" key="1">
    <citation type="submission" date="2022-03" db="EMBL/GenBank/DDBJ databases">
        <title>First case of bacteraemia caused by Dielma fastidiosa in a patient hospitalised with diverticulitis.</title>
        <authorList>
            <person name="Forman-Ankjaer B."/>
            <person name="Hvid-Jensen F."/>
            <person name="Kobel C.M."/>
            <person name="Greve T."/>
        </authorList>
    </citation>
    <scope>NUCLEOTIDE SEQUENCE</scope>
    <source>
        <strain evidence="3">AUH_DF_2021</strain>
    </source>
</reference>
<dbReference type="CDD" id="cd06445">
    <property type="entry name" value="ATase"/>
    <property type="match status" value="1"/>
</dbReference>
<dbReference type="GO" id="GO:0006281">
    <property type="term" value="P:DNA repair"/>
    <property type="evidence" value="ECO:0007669"/>
    <property type="project" value="InterPro"/>
</dbReference>
<dbReference type="SUPFAM" id="SSF46767">
    <property type="entry name" value="Methylated DNA-protein cysteine methyltransferase, C-terminal domain"/>
    <property type="match status" value="1"/>
</dbReference>
<evidence type="ECO:0000259" key="2">
    <source>
        <dbReference type="Pfam" id="PF01035"/>
    </source>
</evidence>
<keyword evidence="3" id="KW-0489">Methyltransferase</keyword>
<keyword evidence="3" id="KW-0808">Transferase</keyword>
<name>A0AB35UP39_9FIRM</name>
<accession>A0AB35UP39</accession>
<dbReference type="Proteomes" id="UP001276902">
    <property type="component" value="Unassembled WGS sequence"/>
</dbReference>
<dbReference type="InterPro" id="IPR036217">
    <property type="entry name" value="MethylDNA_cys_MeTrfase_DNAb"/>
</dbReference>
<dbReference type="GO" id="GO:0003908">
    <property type="term" value="F:methylated-DNA-[protein]-cysteine S-methyltransferase activity"/>
    <property type="evidence" value="ECO:0007669"/>
    <property type="project" value="UniProtKB-EC"/>
</dbReference>
<dbReference type="GO" id="GO:0032259">
    <property type="term" value="P:methylation"/>
    <property type="evidence" value="ECO:0007669"/>
    <property type="project" value="UniProtKB-KW"/>
</dbReference>
<dbReference type="PANTHER" id="PTHR42942:SF1">
    <property type="entry name" value="ALKYLTRANSFERASE-LIKE PROTEIN 1"/>
    <property type="match status" value="1"/>
</dbReference>
<dbReference type="EC" id="2.1.1.63" evidence="3"/>
<evidence type="ECO:0000313" key="3">
    <source>
        <dbReference type="EMBL" id="MDY5167291.1"/>
    </source>
</evidence>
<dbReference type="AlphaFoldDB" id="A0AB35UP39"/>
<comment type="caution">
    <text evidence="3">The sequence shown here is derived from an EMBL/GenBank/DDBJ whole genome shotgun (WGS) entry which is preliminary data.</text>
</comment>
<protein>
    <submittedName>
        <fullName evidence="3">Methylated-DNA--[protein]-cysteine S-methyltransferase</fullName>
        <ecNumber evidence="3">2.1.1.63</ecNumber>
    </submittedName>
</protein>
<evidence type="ECO:0000313" key="4">
    <source>
        <dbReference type="Proteomes" id="UP001276902"/>
    </source>
</evidence>
<dbReference type="InterPro" id="IPR014048">
    <property type="entry name" value="MethylDNA_cys_MeTrfase_DNA-bd"/>
</dbReference>
<dbReference type="RefSeq" id="WP_320883090.1">
    <property type="nucleotide sequence ID" value="NZ_BAABZA010000001.1"/>
</dbReference>
<keyword evidence="1" id="KW-0227">DNA damage</keyword>
<dbReference type="Gene3D" id="1.10.10.10">
    <property type="entry name" value="Winged helix-like DNA-binding domain superfamily/Winged helix DNA-binding domain"/>
    <property type="match status" value="1"/>
</dbReference>
<organism evidence="3 4">
    <name type="scientific">Dielma fastidiosa</name>
    <dbReference type="NCBI Taxonomy" id="1034346"/>
    <lineage>
        <taxon>Bacteria</taxon>
        <taxon>Bacillati</taxon>
        <taxon>Bacillota</taxon>
        <taxon>Erysipelotrichia</taxon>
        <taxon>Erysipelotrichales</taxon>
        <taxon>Erysipelotrichaceae</taxon>
        <taxon>Dielma</taxon>
    </lineage>
</organism>
<dbReference type="InterPro" id="IPR036388">
    <property type="entry name" value="WH-like_DNA-bd_sf"/>
</dbReference>
<dbReference type="InterPro" id="IPR052520">
    <property type="entry name" value="ATL_DNA_repair"/>
</dbReference>
<dbReference type="PANTHER" id="PTHR42942">
    <property type="entry name" value="6-O-METHYLGUANINE DNA METHYLTRANSFERASE"/>
    <property type="match status" value="1"/>
</dbReference>
<dbReference type="Pfam" id="PF01035">
    <property type="entry name" value="DNA_binding_1"/>
    <property type="match status" value="1"/>
</dbReference>
<feature type="domain" description="Methylated-DNA-[protein]-cysteine S-methyltransferase DNA binding" evidence="2">
    <location>
        <begin position="5"/>
        <end position="81"/>
    </location>
</feature>
<proteinExistence type="predicted"/>
<gene>
    <name evidence="3" type="ORF">MQE39_04060</name>
</gene>
<dbReference type="EMBL" id="JALDAW010000011">
    <property type="protein sequence ID" value="MDY5167291.1"/>
    <property type="molecule type" value="Genomic_DNA"/>
</dbReference>
<sequence length="98" mass="11164">MNEDFAYMVLEIVREIPKGKVASYSQIAALSGYPKRARMVGKILSQAEYFGRYPCHRVLHSDGRLVTGWEEQRELLASEGVFCTASGKIDMVSYQWKN</sequence>
<evidence type="ECO:0000256" key="1">
    <source>
        <dbReference type="ARBA" id="ARBA00022763"/>
    </source>
</evidence>
<dbReference type="NCBIfam" id="TIGR00589">
    <property type="entry name" value="ogt"/>
    <property type="match status" value="1"/>
</dbReference>